<proteinExistence type="predicted"/>
<dbReference type="InterPro" id="IPR013103">
    <property type="entry name" value="RVT_2"/>
</dbReference>
<protein>
    <recommendedName>
        <fullName evidence="2">Reverse transcriptase Ty1/copia-type domain-containing protein</fullName>
    </recommendedName>
</protein>
<evidence type="ECO:0000313" key="3">
    <source>
        <dbReference type="EMBL" id="CAK7931090.1"/>
    </source>
</evidence>
<reference evidence="3" key="1">
    <citation type="submission" date="2024-01" db="EMBL/GenBank/DDBJ databases">
        <authorList>
            <person name="Webb A."/>
        </authorList>
    </citation>
    <scope>NUCLEOTIDE SEQUENCE</scope>
    <source>
        <strain evidence="3">Pm1</strain>
    </source>
</reference>
<evidence type="ECO:0000313" key="4">
    <source>
        <dbReference type="Proteomes" id="UP001162060"/>
    </source>
</evidence>
<sequence>MIAVTTDPENYHEAMQSPRSAGWQQAMTGEIESLEANGTWEVVPRPYGQKMLHSKWVYKTKRHADGTLERYNARLVACENEQSHGVDYTVTFSAVLNMTTAKVVLALARVWRVPARHSDVPNAYVKAEKEDDLEIYLHLP</sequence>
<organism evidence="3 4">
    <name type="scientific">Peronospora matthiolae</name>
    <dbReference type="NCBI Taxonomy" id="2874970"/>
    <lineage>
        <taxon>Eukaryota</taxon>
        <taxon>Sar</taxon>
        <taxon>Stramenopiles</taxon>
        <taxon>Oomycota</taxon>
        <taxon>Peronosporomycetes</taxon>
        <taxon>Peronosporales</taxon>
        <taxon>Peronosporaceae</taxon>
        <taxon>Peronospora</taxon>
    </lineage>
</organism>
<dbReference type="Pfam" id="PF07727">
    <property type="entry name" value="RVT_2"/>
    <property type="match status" value="1"/>
</dbReference>
<dbReference type="EMBL" id="CAKLBY020000172">
    <property type="protein sequence ID" value="CAK7931090.1"/>
    <property type="molecule type" value="Genomic_DNA"/>
</dbReference>
<evidence type="ECO:0000259" key="2">
    <source>
        <dbReference type="Pfam" id="PF07727"/>
    </source>
</evidence>
<dbReference type="AlphaFoldDB" id="A0AAV1U914"/>
<gene>
    <name evidence="3" type="ORF">PM001_LOCUS16240</name>
</gene>
<accession>A0AAV1U914</accession>
<dbReference type="Proteomes" id="UP001162060">
    <property type="component" value="Unassembled WGS sequence"/>
</dbReference>
<name>A0AAV1U914_9STRA</name>
<evidence type="ECO:0000256" key="1">
    <source>
        <dbReference type="SAM" id="MobiDB-lite"/>
    </source>
</evidence>
<feature type="domain" description="Reverse transcriptase Ty1/copia-type" evidence="2">
    <location>
        <begin position="37"/>
        <end position="138"/>
    </location>
</feature>
<feature type="region of interest" description="Disordered" evidence="1">
    <location>
        <begin position="1"/>
        <end position="22"/>
    </location>
</feature>
<comment type="caution">
    <text evidence="3">The sequence shown here is derived from an EMBL/GenBank/DDBJ whole genome shotgun (WGS) entry which is preliminary data.</text>
</comment>